<accession>A0A7Y4JPW2</accession>
<organism evidence="1 2">
    <name type="scientific">Corallococcus exercitus</name>
    <dbReference type="NCBI Taxonomy" id="2316736"/>
    <lineage>
        <taxon>Bacteria</taxon>
        <taxon>Pseudomonadati</taxon>
        <taxon>Myxococcota</taxon>
        <taxon>Myxococcia</taxon>
        <taxon>Myxococcales</taxon>
        <taxon>Cystobacterineae</taxon>
        <taxon>Myxococcaceae</taxon>
        <taxon>Corallococcus</taxon>
    </lineage>
</organism>
<dbReference type="Proteomes" id="UP000528460">
    <property type="component" value="Unassembled WGS sequence"/>
</dbReference>
<dbReference type="AlphaFoldDB" id="A0A7Y4JPW2"/>
<evidence type="ECO:0000313" key="2">
    <source>
        <dbReference type="Proteomes" id="UP000528460"/>
    </source>
</evidence>
<dbReference type="RefSeq" id="WP_171413184.1">
    <property type="nucleotide sequence ID" value="NZ_JABFJW010000042.1"/>
</dbReference>
<reference evidence="1 2" key="1">
    <citation type="submission" date="2020-05" db="EMBL/GenBank/DDBJ databases">
        <authorList>
            <person name="Whitworth D."/>
        </authorList>
    </citation>
    <scope>NUCLEOTIDE SEQUENCE [LARGE SCALE GENOMIC DNA]</scope>
    <source>
        <strain evidence="1 2">CA046A</strain>
    </source>
</reference>
<comment type="caution">
    <text evidence="1">The sequence shown here is derived from an EMBL/GenBank/DDBJ whole genome shotgun (WGS) entry which is preliminary data.</text>
</comment>
<sequence>MTPAVHDDRLRRLRQRGEAFFQDLKNTPPEHQQLLRHAWDESLKATDGAHGDPGEAASAARKTSRLDAILSLLERITRTSHAFNAQGNWFSLALSFLVDAVAHAGEDVPLPPPLLAVEPIDSPLYVPRAHVPGEWLAQATPAQLPLPVVLCPGNLLEEPWAWAMLFHELGHHLDTARGDSISVLPLLEVEDERVNLGAWLNESWLGEVIADLYAGLLGGAGAVETLKASFTTRPNSGSHPADADRKMILEAAWTGILDGSTPSGERPNDIVARALVERFKPWHARVAGDCVSAEASSARLVPGFLFRQHLAGTPPDALRESCQHAFASGKRFQPPWVLTEGHLKTLAEAMRNLVETRVRPGAEALKVPPLELLIRHDRISFVGATHGQLVAELREAKKHRNKPHALIEVFALADVPLRELTLGGRSGEVLLADRDESLRELREYLNHEQIPHRLYLYDQPYFFASFWDVEGVEARPEDAPPAHIHVSSAQWGMDLRHAVGQDLESPPGEPLPMAMRRRVEALMHLRKVSRELPSH</sequence>
<name>A0A7Y4JPW2_9BACT</name>
<gene>
    <name evidence="1" type="ORF">HNS30_07980</name>
</gene>
<proteinExistence type="predicted"/>
<evidence type="ECO:0000313" key="1">
    <source>
        <dbReference type="EMBL" id="NOK08968.1"/>
    </source>
</evidence>
<dbReference type="EMBL" id="JABFJW010000042">
    <property type="protein sequence ID" value="NOK08968.1"/>
    <property type="molecule type" value="Genomic_DNA"/>
</dbReference>
<protein>
    <submittedName>
        <fullName evidence="1">Uncharacterized protein</fullName>
    </submittedName>
</protein>